<dbReference type="RefSeq" id="WP_138087257.1">
    <property type="nucleotide sequence ID" value="NZ_VAUV01000011.1"/>
</dbReference>
<evidence type="ECO:0000259" key="2">
    <source>
        <dbReference type="Pfam" id="PF01408"/>
    </source>
</evidence>
<dbReference type="InterPro" id="IPR000683">
    <property type="entry name" value="Gfo/Idh/MocA-like_OxRdtase_N"/>
</dbReference>
<dbReference type="SUPFAM" id="SSF51735">
    <property type="entry name" value="NAD(P)-binding Rossmann-fold domains"/>
    <property type="match status" value="1"/>
</dbReference>
<comment type="caution">
    <text evidence="4">The sequence shown here is derived from an EMBL/GenBank/DDBJ whole genome shotgun (WGS) entry which is preliminary data.</text>
</comment>
<keyword evidence="1" id="KW-0560">Oxidoreductase</keyword>
<proteinExistence type="predicted"/>
<dbReference type="Pfam" id="PF01408">
    <property type="entry name" value="GFO_IDH_MocA"/>
    <property type="match status" value="1"/>
</dbReference>
<feature type="domain" description="GFO/IDH/MocA-like oxidoreductase" evidence="3">
    <location>
        <begin position="137"/>
        <end position="261"/>
    </location>
</feature>
<dbReference type="InterPro" id="IPR055170">
    <property type="entry name" value="GFO_IDH_MocA-like_dom"/>
</dbReference>
<dbReference type="GO" id="GO:0000166">
    <property type="term" value="F:nucleotide binding"/>
    <property type="evidence" value="ECO:0007669"/>
    <property type="project" value="InterPro"/>
</dbReference>
<dbReference type="GO" id="GO:0016491">
    <property type="term" value="F:oxidoreductase activity"/>
    <property type="evidence" value="ECO:0007669"/>
    <property type="project" value="UniProtKB-KW"/>
</dbReference>
<organism evidence="4 5">
    <name type="scientific">Phragmitibacter flavus</name>
    <dbReference type="NCBI Taxonomy" id="2576071"/>
    <lineage>
        <taxon>Bacteria</taxon>
        <taxon>Pseudomonadati</taxon>
        <taxon>Verrucomicrobiota</taxon>
        <taxon>Verrucomicrobiia</taxon>
        <taxon>Verrucomicrobiales</taxon>
        <taxon>Verrucomicrobiaceae</taxon>
        <taxon>Phragmitibacter</taxon>
    </lineage>
</organism>
<dbReference type="InterPro" id="IPR050463">
    <property type="entry name" value="Gfo/Idh/MocA_oxidrdct_glycsds"/>
</dbReference>
<dbReference type="EMBL" id="VAUV01000011">
    <property type="protein sequence ID" value="TLD69798.1"/>
    <property type="molecule type" value="Genomic_DNA"/>
</dbReference>
<dbReference type="PANTHER" id="PTHR43818">
    <property type="entry name" value="BCDNA.GH03377"/>
    <property type="match status" value="1"/>
</dbReference>
<dbReference type="Pfam" id="PF22725">
    <property type="entry name" value="GFO_IDH_MocA_C3"/>
    <property type="match status" value="1"/>
</dbReference>
<name>A0A5R8KBX0_9BACT</name>
<evidence type="ECO:0000259" key="3">
    <source>
        <dbReference type="Pfam" id="PF22725"/>
    </source>
</evidence>
<protein>
    <submittedName>
        <fullName evidence="4">Gfo/Idh/MocA family oxidoreductase</fullName>
    </submittedName>
</protein>
<gene>
    <name evidence="4" type="ORF">FEM03_15860</name>
</gene>
<dbReference type="AlphaFoldDB" id="A0A5R8KBX0"/>
<dbReference type="InterPro" id="IPR036291">
    <property type="entry name" value="NAD(P)-bd_dom_sf"/>
</dbReference>
<dbReference type="OrthoDB" id="179913at2"/>
<dbReference type="Gene3D" id="3.40.50.720">
    <property type="entry name" value="NAD(P)-binding Rossmann-like Domain"/>
    <property type="match status" value="1"/>
</dbReference>
<reference evidence="4 5" key="1">
    <citation type="submission" date="2019-05" db="EMBL/GenBank/DDBJ databases">
        <title>Verrucobacter flavum gen. nov., sp. nov. a new member of the family Verrucomicrobiaceae.</title>
        <authorList>
            <person name="Szuroczki S."/>
            <person name="Abbaszade G."/>
            <person name="Szabo A."/>
            <person name="Felfoldi T."/>
            <person name="Schumann P."/>
            <person name="Boka K."/>
            <person name="Keki Z."/>
            <person name="Toumi M."/>
            <person name="Toth E."/>
        </authorList>
    </citation>
    <scope>NUCLEOTIDE SEQUENCE [LARGE SCALE GENOMIC DNA]</scope>
    <source>
        <strain evidence="4 5">MG-N-17</strain>
    </source>
</reference>
<dbReference type="Proteomes" id="UP000306196">
    <property type="component" value="Unassembled WGS sequence"/>
</dbReference>
<evidence type="ECO:0000256" key="1">
    <source>
        <dbReference type="ARBA" id="ARBA00023002"/>
    </source>
</evidence>
<evidence type="ECO:0000313" key="5">
    <source>
        <dbReference type="Proteomes" id="UP000306196"/>
    </source>
</evidence>
<keyword evidence="5" id="KW-1185">Reference proteome</keyword>
<accession>A0A5R8KBX0</accession>
<evidence type="ECO:0000313" key="4">
    <source>
        <dbReference type="EMBL" id="TLD69798.1"/>
    </source>
</evidence>
<sequence>MSGHVRIGIVGAGGIVKSRHLPALLAMPEVELVAVCNSTLESAQRFCAEFLPGAEPMEKWWELVSRTDVDAVWIGATPDLHSEISCYALRAGKHVFCQARMARSMTESEAMWEAGLSNPELVAMLCPPPFGMKGDLTVKRLLGEGAIGKAHEVVLRSMGGQWLDAHAPMHWRQSVEKSGLQVLTFGIYVEVLQRWLGDVVSVFADGVVVIGDRQGQAVEVPDFLHVLCGFRSGVRGSLLFSGVAAHAPGESVEIYGSEGTLVYDFVVDEIRLGRRDGAMEVVPIPEGEAREWRVERDFVEAVLDPSAPRPKPDFLEGIKYMRVVQAAAESMDSGVAVRVG</sequence>
<dbReference type="Gene3D" id="3.30.360.10">
    <property type="entry name" value="Dihydrodipicolinate Reductase, domain 2"/>
    <property type="match status" value="1"/>
</dbReference>
<dbReference type="PANTHER" id="PTHR43818:SF11">
    <property type="entry name" value="BCDNA.GH03377"/>
    <property type="match status" value="1"/>
</dbReference>
<dbReference type="SUPFAM" id="SSF55347">
    <property type="entry name" value="Glyceraldehyde-3-phosphate dehydrogenase-like, C-terminal domain"/>
    <property type="match status" value="1"/>
</dbReference>
<feature type="domain" description="Gfo/Idh/MocA-like oxidoreductase N-terminal" evidence="2">
    <location>
        <begin position="5"/>
        <end position="114"/>
    </location>
</feature>